<organism evidence="1 2">
    <name type="scientific">Quillaja saponaria</name>
    <name type="common">Soap bark tree</name>
    <dbReference type="NCBI Taxonomy" id="32244"/>
    <lineage>
        <taxon>Eukaryota</taxon>
        <taxon>Viridiplantae</taxon>
        <taxon>Streptophyta</taxon>
        <taxon>Embryophyta</taxon>
        <taxon>Tracheophyta</taxon>
        <taxon>Spermatophyta</taxon>
        <taxon>Magnoliopsida</taxon>
        <taxon>eudicotyledons</taxon>
        <taxon>Gunneridae</taxon>
        <taxon>Pentapetalae</taxon>
        <taxon>rosids</taxon>
        <taxon>fabids</taxon>
        <taxon>Fabales</taxon>
        <taxon>Quillajaceae</taxon>
        <taxon>Quillaja</taxon>
    </lineage>
</organism>
<dbReference type="KEGG" id="qsa:O6P43_012739"/>
<dbReference type="Proteomes" id="UP001163823">
    <property type="component" value="Chromosome 5"/>
</dbReference>
<name>A0AAD7M2B7_QUISA</name>
<reference evidence="1" key="1">
    <citation type="journal article" date="2023" name="Science">
        <title>Elucidation of the pathway for biosynthesis of saponin adjuvants from the soapbark tree.</title>
        <authorList>
            <person name="Reed J."/>
            <person name="Orme A."/>
            <person name="El-Demerdash A."/>
            <person name="Owen C."/>
            <person name="Martin L.B.B."/>
            <person name="Misra R.C."/>
            <person name="Kikuchi S."/>
            <person name="Rejzek M."/>
            <person name="Martin A.C."/>
            <person name="Harkess A."/>
            <person name="Leebens-Mack J."/>
            <person name="Louveau T."/>
            <person name="Stephenson M.J."/>
            <person name="Osbourn A."/>
        </authorList>
    </citation>
    <scope>NUCLEOTIDE SEQUENCE</scope>
    <source>
        <strain evidence="1">S10</strain>
    </source>
</reference>
<keyword evidence="2" id="KW-1185">Reference proteome</keyword>
<sequence>MLLSFSISETCWFDPGLPGKNLIRSNRELAKSAKVSFSIVFRTIIAKKSRYAVQRVSPGGPDPHHH</sequence>
<accession>A0AAD7M2B7</accession>
<dbReference type="AlphaFoldDB" id="A0AAD7M2B7"/>
<proteinExistence type="predicted"/>
<dbReference type="EMBL" id="JARAOO010000005">
    <property type="protein sequence ID" value="KAJ7968675.1"/>
    <property type="molecule type" value="Genomic_DNA"/>
</dbReference>
<evidence type="ECO:0000313" key="2">
    <source>
        <dbReference type="Proteomes" id="UP001163823"/>
    </source>
</evidence>
<comment type="caution">
    <text evidence="1">The sequence shown here is derived from an EMBL/GenBank/DDBJ whole genome shotgun (WGS) entry which is preliminary data.</text>
</comment>
<protein>
    <submittedName>
        <fullName evidence="1">Uncharacterized protein</fullName>
    </submittedName>
</protein>
<evidence type="ECO:0000313" key="1">
    <source>
        <dbReference type="EMBL" id="KAJ7968675.1"/>
    </source>
</evidence>
<gene>
    <name evidence="1" type="ORF">O6P43_012739</name>
</gene>